<evidence type="ECO:0000313" key="6">
    <source>
        <dbReference type="Proteomes" id="UP000187609"/>
    </source>
</evidence>
<dbReference type="SUPFAM" id="SSF54403">
    <property type="entry name" value="Cystatin/monellin"/>
    <property type="match status" value="1"/>
</dbReference>
<dbReference type="InterPro" id="IPR000010">
    <property type="entry name" value="Cystatin_dom"/>
</dbReference>
<evidence type="ECO:0000313" key="5">
    <source>
        <dbReference type="EMBL" id="OIT00482.1"/>
    </source>
</evidence>
<dbReference type="EMBL" id="MJEQ01037189">
    <property type="protein sequence ID" value="OIT00482.1"/>
    <property type="molecule type" value="Genomic_DNA"/>
</dbReference>
<feature type="chain" id="PRO_5018594751" description="Cystatin domain-containing protein" evidence="3">
    <location>
        <begin position="29"/>
        <end position="122"/>
    </location>
</feature>
<reference evidence="5" key="1">
    <citation type="submission" date="2016-11" db="EMBL/GenBank/DDBJ databases">
        <title>The genome of Nicotiana attenuata.</title>
        <authorList>
            <person name="Xu S."/>
            <person name="Brockmoeller T."/>
            <person name="Gaquerel E."/>
            <person name="Navarro A."/>
            <person name="Kuhl H."/>
            <person name="Gase K."/>
            <person name="Ling Z."/>
            <person name="Zhou W."/>
            <person name="Kreitzer C."/>
            <person name="Stanke M."/>
            <person name="Tang H."/>
            <person name="Lyons E."/>
            <person name="Pandey P."/>
            <person name="Pandey S.P."/>
            <person name="Timmermann B."/>
            <person name="Baldwin I.T."/>
        </authorList>
    </citation>
    <scope>NUCLEOTIDE SEQUENCE [LARGE SCALE GENOMIC DNA]</scope>
    <source>
        <strain evidence="5">UT</strain>
    </source>
</reference>
<accession>A0A1J6I7J5</accession>
<sequence length="122" mass="13464">MAQQFNFLLLSSLSIIIVAFSFFHVSSARSAMRHTFLDGEQPIKNPNDPKVVGIATFAVNEHNKETKSNFRLVRVMAGGTDVIPDGTVYQLEISASESNVITTRLVAVLVHSNNVKELISFE</sequence>
<dbReference type="SMART" id="SM00043">
    <property type="entry name" value="CY"/>
    <property type="match status" value="1"/>
</dbReference>
<protein>
    <recommendedName>
        <fullName evidence="4">Cystatin domain-containing protein</fullName>
    </recommendedName>
</protein>
<evidence type="ECO:0000256" key="1">
    <source>
        <dbReference type="ARBA" id="ARBA00022690"/>
    </source>
</evidence>
<dbReference type="Gene3D" id="3.10.450.10">
    <property type="match status" value="1"/>
</dbReference>
<evidence type="ECO:0000256" key="3">
    <source>
        <dbReference type="SAM" id="SignalP"/>
    </source>
</evidence>
<name>A0A1J6I7J5_NICAT</name>
<dbReference type="OMA" id="CFHARSE"/>
<evidence type="ECO:0000259" key="4">
    <source>
        <dbReference type="SMART" id="SM00043"/>
    </source>
</evidence>
<keyword evidence="3" id="KW-0732">Signal</keyword>
<dbReference type="AlphaFoldDB" id="A0A1J6I7J5"/>
<evidence type="ECO:0000256" key="2">
    <source>
        <dbReference type="ARBA" id="ARBA00022704"/>
    </source>
</evidence>
<dbReference type="CDD" id="cd00042">
    <property type="entry name" value="CY"/>
    <property type="match status" value="1"/>
</dbReference>
<feature type="signal peptide" evidence="3">
    <location>
        <begin position="1"/>
        <end position="28"/>
    </location>
</feature>
<proteinExistence type="predicted"/>
<dbReference type="PANTHER" id="PTHR47364:SF9">
    <property type="entry name" value="CYSTEINE PROTEINASE INHIBITOR 5-LIKE"/>
    <property type="match status" value="1"/>
</dbReference>
<feature type="domain" description="Cystatin" evidence="4">
    <location>
        <begin position="35"/>
        <end position="121"/>
    </location>
</feature>
<comment type="caution">
    <text evidence="5">The sequence shown here is derived from an EMBL/GenBank/DDBJ whole genome shotgun (WGS) entry which is preliminary data.</text>
</comment>
<dbReference type="GO" id="GO:0004869">
    <property type="term" value="F:cysteine-type endopeptidase inhibitor activity"/>
    <property type="evidence" value="ECO:0007669"/>
    <property type="project" value="UniProtKB-KW"/>
</dbReference>
<keyword evidence="2" id="KW-0789">Thiol protease inhibitor</keyword>
<organism evidence="5 6">
    <name type="scientific">Nicotiana attenuata</name>
    <name type="common">Coyote tobacco</name>
    <dbReference type="NCBI Taxonomy" id="49451"/>
    <lineage>
        <taxon>Eukaryota</taxon>
        <taxon>Viridiplantae</taxon>
        <taxon>Streptophyta</taxon>
        <taxon>Embryophyta</taxon>
        <taxon>Tracheophyta</taxon>
        <taxon>Spermatophyta</taxon>
        <taxon>Magnoliopsida</taxon>
        <taxon>eudicotyledons</taxon>
        <taxon>Gunneridae</taxon>
        <taxon>Pentapetalae</taxon>
        <taxon>asterids</taxon>
        <taxon>lamiids</taxon>
        <taxon>Solanales</taxon>
        <taxon>Solanaceae</taxon>
        <taxon>Nicotianoideae</taxon>
        <taxon>Nicotianeae</taxon>
        <taxon>Nicotiana</taxon>
    </lineage>
</organism>
<gene>
    <name evidence="5" type="ORF">A4A49_32463</name>
</gene>
<keyword evidence="6" id="KW-1185">Reference proteome</keyword>
<dbReference type="Pfam" id="PF16845">
    <property type="entry name" value="SQAPI"/>
    <property type="match status" value="1"/>
</dbReference>
<dbReference type="Gramene" id="OIT00482">
    <property type="protein sequence ID" value="OIT00482"/>
    <property type="gene ID" value="A4A49_32463"/>
</dbReference>
<dbReference type="Proteomes" id="UP000187609">
    <property type="component" value="Unassembled WGS sequence"/>
</dbReference>
<dbReference type="InterPro" id="IPR046350">
    <property type="entry name" value="Cystatin_sf"/>
</dbReference>
<dbReference type="PANTHER" id="PTHR47364">
    <property type="entry name" value="CYSTEINE PROTEINASE INHIBITOR 5"/>
    <property type="match status" value="1"/>
</dbReference>
<keyword evidence="1" id="KW-0646">Protease inhibitor</keyword>
<dbReference type="SMR" id="A0A1J6I7J5"/>